<dbReference type="GO" id="GO:0016705">
    <property type="term" value="F:oxidoreductase activity, acting on paired donors, with incorporation or reduction of molecular oxygen"/>
    <property type="evidence" value="ECO:0007669"/>
    <property type="project" value="InterPro"/>
</dbReference>
<keyword evidence="8" id="KW-1133">Transmembrane helix</keyword>
<evidence type="ECO:0000256" key="1">
    <source>
        <dbReference type="ARBA" id="ARBA00001971"/>
    </source>
</evidence>
<evidence type="ECO:0000256" key="5">
    <source>
        <dbReference type="ARBA" id="ARBA00023004"/>
    </source>
</evidence>
<dbReference type="GO" id="GO:0004497">
    <property type="term" value="F:monooxygenase activity"/>
    <property type="evidence" value="ECO:0007669"/>
    <property type="project" value="UniProtKB-KW"/>
</dbReference>
<dbReference type="InterPro" id="IPR002403">
    <property type="entry name" value="Cyt_P450_E_grp-IV"/>
</dbReference>
<comment type="cofactor">
    <cofactor evidence="1 7">
        <name>heme</name>
        <dbReference type="ChEBI" id="CHEBI:30413"/>
    </cofactor>
</comment>
<keyword evidence="8" id="KW-0472">Membrane</keyword>
<dbReference type="PRINTS" id="PR00465">
    <property type="entry name" value="EP450IV"/>
</dbReference>
<keyword evidence="10" id="KW-1185">Reference proteome</keyword>
<sequence>MASSVFSLQGATIATAIEVFLIVKLATGIDIGLRWIALSVFSINCAIVILYNTIVHPDFISPLRNIAGPKWSLPRITVHRLSSSSTQGELLLQMARETPNDGIVALREFTRRRLLVTKPHVLADVLVHRYQDFEKPENMRRFLRNLVGDGLLMLEGEAHKFMRRSTNPAFNFRRIKDLYPMMWKNSLAFREVLEADLRAQSPAADTPQGSAEVTHWANKITLNIIGNSLLGKDLNVFGGREDRLVKSYEVVFDPSKEMLLYFVLSAWFSHRLANALPWRMRRVFKETTGTLKSICVQMARDRREEIKKGAQHVDILTQLIKLEVFSDDELGDQLLTFLAAGHDTTALTLTWACYLLALDPALQGTLRKEVRDNLPSYTQGESAGDLSADELAGIMERLPLLNGVISETLRLYPTVPVSIRTAVRDTTLGGQPIPKDTEILLSPWVINRSHELWGADADSFRPERWISSVVPDGHGGAEGAKEGEKHNGGTATEGLWYKPNYTGGASSNYDFLTFLHGPRSCIGQTFARAELRCLLAAMISHFEWTLDMDPKDVIPSGAITIKPQNGLHLKLRVAK</sequence>
<keyword evidence="5 7" id="KW-0408">Iron</keyword>
<evidence type="ECO:0000256" key="8">
    <source>
        <dbReference type="SAM" id="Phobius"/>
    </source>
</evidence>
<evidence type="ECO:0000313" key="10">
    <source>
        <dbReference type="Proteomes" id="UP001302812"/>
    </source>
</evidence>
<evidence type="ECO:0000256" key="2">
    <source>
        <dbReference type="ARBA" id="ARBA00010617"/>
    </source>
</evidence>
<dbReference type="SUPFAM" id="SSF48264">
    <property type="entry name" value="Cytochrome P450"/>
    <property type="match status" value="1"/>
</dbReference>
<organism evidence="9 10">
    <name type="scientific">Canariomyces notabilis</name>
    <dbReference type="NCBI Taxonomy" id="2074819"/>
    <lineage>
        <taxon>Eukaryota</taxon>
        <taxon>Fungi</taxon>
        <taxon>Dikarya</taxon>
        <taxon>Ascomycota</taxon>
        <taxon>Pezizomycotina</taxon>
        <taxon>Sordariomycetes</taxon>
        <taxon>Sordariomycetidae</taxon>
        <taxon>Sordariales</taxon>
        <taxon>Chaetomiaceae</taxon>
        <taxon>Canariomyces</taxon>
    </lineage>
</organism>
<dbReference type="PANTHER" id="PTHR24305:SF166">
    <property type="entry name" value="CYTOCHROME P450 12A4, MITOCHONDRIAL-RELATED"/>
    <property type="match status" value="1"/>
</dbReference>
<dbReference type="GeneID" id="89936665"/>
<dbReference type="PANTHER" id="PTHR24305">
    <property type="entry name" value="CYTOCHROME P450"/>
    <property type="match status" value="1"/>
</dbReference>
<dbReference type="Pfam" id="PF00067">
    <property type="entry name" value="p450"/>
    <property type="match status" value="1"/>
</dbReference>
<comment type="caution">
    <text evidence="9">The sequence shown here is derived from an EMBL/GenBank/DDBJ whole genome shotgun (WGS) entry which is preliminary data.</text>
</comment>
<evidence type="ECO:0000256" key="6">
    <source>
        <dbReference type="ARBA" id="ARBA00023033"/>
    </source>
</evidence>
<evidence type="ECO:0000256" key="7">
    <source>
        <dbReference type="PIRSR" id="PIRSR602403-1"/>
    </source>
</evidence>
<dbReference type="GO" id="GO:0005506">
    <property type="term" value="F:iron ion binding"/>
    <property type="evidence" value="ECO:0007669"/>
    <property type="project" value="InterPro"/>
</dbReference>
<dbReference type="Proteomes" id="UP001302812">
    <property type="component" value="Unassembled WGS sequence"/>
</dbReference>
<evidence type="ECO:0000256" key="3">
    <source>
        <dbReference type="ARBA" id="ARBA00022617"/>
    </source>
</evidence>
<comment type="similarity">
    <text evidence="2">Belongs to the cytochrome P450 family.</text>
</comment>
<dbReference type="InterPro" id="IPR050121">
    <property type="entry name" value="Cytochrome_P450_monoxygenase"/>
</dbReference>
<keyword evidence="6" id="KW-0503">Monooxygenase</keyword>
<feature type="binding site" description="axial binding residue" evidence="7">
    <location>
        <position position="521"/>
    </location>
    <ligand>
        <name>heme</name>
        <dbReference type="ChEBI" id="CHEBI:30413"/>
    </ligand>
    <ligandPart>
        <name>Fe</name>
        <dbReference type="ChEBI" id="CHEBI:18248"/>
    </ligandPart>
</feature>
<dbReference type="PRINTS" id="PR00385">
    <property type="entry name" value="P450"/>
</dbReference>
<evidence type="ECO:0000256" key="4">
    <source>
        <dbReference type="ARBA" id="ARBA00022723"/>
    </source>
</evidence>
<name>A0AAN6YWM3_9PEZI</name>
<dbReference type="Gene3D" id="1.10.630.10">
    <property type="entry name" value="Cytochrome P450"/>
    <property type="match status" value="1"/>
</dbReference>
<feature type="transmembrane region" description="Helical" evidence="8">
    <location>
        <begin position="35"/>
        <end position="54"/>
    </location>
</feature>
<dbReference type="InterPro" id="IPR001128">
    <property type="entry name" value="Cyt_P450"/>
</dbReference>
<keyword evidence="8" id="KW-0812">Transmembrane</keyword>
<feature type="transmembrane region" description="Helical" evidence="8">
    <location>
        <begin position="6"/>
        <end position="23"/>
    </location>
</feature>
<dbReference type="EMBL" id="MU853333">
    <property type="protein sequence ID" value="KAK4116795.1"/>
    <property type="molecule type" value="Genomic_DNA"/>
</dbReference>
<dbReference type="RefSeq" id="XP_064674365.1">
    <property type="nucleotide sequence ID" value="XM_064812540.1"/>
</dbReference>
<dbReference type="GO" id="GO:0020037">
    <property type="term" value="F:heme binding"/>
    <property type="evidence" value="ECO:0007669"/>
    <property type="project" value="InterPro"/>
</dbReference>
<protein>
    <submittedName>
        <fullName evidence="9">Cytochrome P450</fullName>
    </submittedName>
</protein>
<reference evidence="9" key="2">
    <citation type="submission" date="2023-05" db="EMBL/GenBank/DDBJ databases">
        <authorList>
            <consortium name="Lawrence Berkeley National Laboratory"/>
            <person name="Steindorff A."/>
            <person name="Hensen N."/>
            <person name="Bonometti L."/>
            <person name="Westerberg I."/>
            <person name="Brannstrom I.O."/>
            <person name="Guillou S."/>
            <person name="Cros-Aarteil S."/>
            <person name="Calhoun S."/>
            <person name="Haridas S."/>
            <person name="Kuo A."/>
            <person name="Mondo S."/>
            <person name="Pangilinan J."/>
            <person name="Riley R."/>
            <person name="Labutti K."/>
            <person name="Andreopoulos B."/>
            <person name="Lipzen A."/>
            <person name="Chen C."/>
            <person name="Yanf M."/>
            <person name="Daum C."/>
            <person name="Ng V."/>
            <person name="Clum A."/>
            <person name="Ohm R."/>
            <person name="Martin F."/>
            <person name="Silar P."/>
            <person name="Natvig D."/>
            <person name="Lalanne C."/>
            <person name="Gautier V."/>
            <person name="Ament-Velasquez S.L."/>
            <person name="Kruys A."/>
            <person name="Hutchinson M.I."/>
            <person name="Powell A.J."/>
            <person name="Barry K."/>
            <person name="Miller A.N."/>
            <person name="Grigoriev I.V."/>
            <person name="Debuchy R."/>
            <person name="Gladieux P."/>
            <person name="Thoren M.H."/>
            <person name="Johannesson H."/>
        </authorList>
    </citation>
    <scope>NUCLEOTIDE SEQUENCE</scope>
    <source>
        <strain evidence="9">CBS 508.74</strain>
    </source>
</reference>
<gene>
    <name evidence="9" type="ORF">N656DRAFT_724511</name>
</gene>
<dbReference type="AlphaFoldDB" id="A0AAN6YWM3"/>
<keyword evidence="4 7" id="KW-0479">Metal-binding</keyword>
<dbReference type="CDD" id="cd11069">
    <property type="entry name" value="CYP_FUM15-like"/>
    <property type="match status" value="1"/>
</dbReference>
<accession>A0AAN6YWM3</accession>
<evidence type="ECO:0000313" key="9">
    <source>
        <dbReference type="EMBL" id="KAK4116795.1"/>
    </source>
</evidence>
<proteinExistence type="inferred from homology"/>
<keyword evidence="6" id="KW-0560">Oxidoreductase</keyword>
<keyword evidence="3 7" id="KW-0349">Heme</keyword>
<dbReference type="InterPro" id="IPR036396">
    <property type="entry name" value="Cyt_P450_sf"/>
</dbReference>
<reference evidence="9" key="1">
    <citation type="journal article" date="2023" name="Mol. Phylogenet. Evol.">
        <title>Genome-scale phylogeny and comparative genomics of the fungal order Sordariales.</title>
        <authorList>
            <person name="Hensen N."/>
            <person name="Bonometti L."/>
            <person name="Westerberg I."/>
            <person name="Brannstrom I.O."/>
            <person name="Guillou S."/>
            <person name="Cros-Aarteil S."/>
            <person name="Calhoun S."/>
            <person name="Haridas S."/>
            <person name="Kuo A."/>
            <person name="Mondo S."/>
            <person name="Pangilinan J."/>
            <person name="Riley R."/>
            <person name="LaButti K."/>
            <person name="Andreopoulos B."/>
            <person name="Lipzen A."/>
            <person name="Chen C."/>
            <person name="Yan M."/>
            <person name="Daum C."/>
            <person name="Ng V."/>
            <person name="Clum A."/>
            <person name="Steindorff A."/>
            <person name="Ohm R.A."/>
            <person name="Martin F."/>
            <person name="Silar P."/>
            <person name="Natvig D.O."/>
            <person name="Lalanne C."/>
            <person name="Gautier V."/>
            <person name="Ament-Velasquez S.L."/>
            <person name="Kruys A."/>
            <person name="Hutchinson M.I."/>
            <person name="Powell A.J."/>
            <person name="Barry K."/>
            <person name="Miller A.N."/>
            <person name="Grigoriev I.V."/>
            <person name="Debuchy R."/>
            <person name="Gladieux P."/>
            <person name="Hiltunen Thoren M."/>
            <person name="Johannesson H."/>
        </authorList>
    </citation>
    <scope>NUCLEOTIDE SEQUENCE</scope>
    <source>
        <strain evidence="9">CBS 508.74</strain>
    </source>
</reference>